<dbReference type="InterPro" id="IPR010730">
    <property type="entry name" value="HET"/>
</dbReference>
<sequence>MRLINTDTLELEEYFGSDIPAYAILSRTWGKGEVLFQDWIDRGLREAKPGYRKITMACNYASGHGHRYLWVDTNCIDKTSSAELTEAINSMFTWYQRSTVCYAYLEDVPLVEFVKSRWFTRGWTLQELLAPEELIFFDRQWQKLGDKSLHLSKLSEATGIESGYLDGSKHLDDACDAEKMSWVSHRFTTRVEDMAYCMLGIFNINMPMLYGEGEKAFTRLQQEIIRNGDDQSIFCWTWHQDTPDEWSSILAPHPSSFSNYRTTPSSPVILGRRIEPYSITNQGLRIRLPILSTWSYFLTILGVGDFRDQFL</sequence>
<evidence type="ECO:0000259" key="1">
    <source>
        <dbReference type="Pfam" id="PF06985"/>
    </source>
</evidence>
<keyword evidence="4" id="KW-1185">Reference proteome</keyword>
<dbReference type="EMBL" id="KN848064">
    <property type="protein sequence ID" value="KIY02436.1"/>
    <property type="molecule type" value="Genomic_DNA"/>
</dbReference>
<feature type="domain" description="Heterokaryon incompatibility" evidence="1">
    <location>
        <begin position="22"/>
        <end position="106"/>
    </location>
</feature>
<dbReference type="Pfam" id="PF26640">
    <property type="entry name" value="DUF8212"/>
    <property type="match status" value="1"/>
</dbReference>
<dbReference type="RefSeq" id="XP_016636558.1">
    <property type="nucleotide sequence ID" value="XM_016773088.1"/>
</dbReference>
<dbReference type="PANTHER" id="PTHR10622">
    <property type="entry name" value="HET DOMAIN-CONTAINING PROTEIN"/>
    <property type="match status" value="1"/>
</dbReference>
<dbReference type="InterPro" id="IPR058525">
    <property type="entry name" value="DUF8212"/>
</dbReference>
<dbReference type="STRING" id="1442371.A0A0D2HKQ6"/>
<proteinExistence type="predicted"/>
<evidence type="ECO:0000313" key="3">
    <source>
        <dbReference type="EMBL" id="KIY02436.1"/>
    </source>
</evidence>
<dbReference type="AlphaFoldDB" id="A0A0D2HKQ6"/>
<dbReference type="Pfam" id="PF06985">
    <property type="entry name" value="HET"/>
    <property type="match status" value="1"/>
</dbReference>
<gene>
    <name evidence="3" type="ORF">Z520_02575</name>
</gene>
<feature type="domain" description="DUF8212" evidence="2">
    <location>
        <begin position="215"/>
        <end position="238"/>
    </location>
</feature>
<reference evidence="3 4" key="1">
    <citation type="submission" date="2015-01" db="EMBL/GenBank/DDBJ databases">
        <title>The Genome Sequence of Fonsecaea multimorphosa CBS 102226.</title>
        <authorList>
            <consortium name="The Broad Institute Genomics Platform"/>
            <person name="Cuomo C."/>
            <person name="de Hoog S."/>
            <person name="Gorbushina A."/>
            <person name="Stielow B."/>
            <person name="Teixiera M."/>
            <person name="Abouelleil A."/>
            <person name="Chapman S.B."/>
            <person name="Priest M."/>
            <person name="Young S.K."/>
            <person name="Wortman J."/>
            <person name="Nusbaum C."/>
            <person name="Birren B."/>
        </authorList>
    </citation>
    <scope>NUCLEOTIDE SEQUENCE [LARGE SCALE GENOMIC DNA]</scope>
    <source>
        <strain evidence="3 4">CBS 102226</strain>
    </source>
</reference>
<dbReference type="OrthoDB" id="674604at2759"/>
<evidence type="ECO:0000313" key="4">
    <source>
        <dbReference type="Proteomes" id="UP000053411"/>
    </source>
</evidence>
<dbReference type="VEuPathDB" id="FungiDB:Z520_02575"/>
<protein>
    <submittedName>
        <fullName evidence="3">Uncharacterized protein</fullName>
    </submittedName>
</protein>
<evidence type="ECO:0000259" key="2">
    <source>
        <dbReference type="Pfam" id="PF26640"/>
    </source>
</evidence>
<accession>A0A0D2HKQ6</accession>
<dbReference type="Proteomes" id="UP000053411">
    <property type="component" value="Unassembled WGS sequence"/>
</dbReference>
<organism evidence="3 4">
    <name type="scientific">Fonsecaea multimorphosa CBS 102226</name>
    <dbReference type="NCBI Taxonomy" id="1442371"/>
    <lineage>
        <taxon>Eukaryota</taxon>
        <taxon>Fungi</taxon>
        <taxon>Dikarya</taxon>
        <taxon>Ascomycota</taxon>
        <taxon>Pezizomycotina</taxon>
        <taxon>Eurotiomycetes</taxon>
        <taxon>Chaetothyriomycetidae</taxon>
        <taxon>Chaetothyriales</taxon>
        <taxon>Herpotrichiellaceae</taxon>
        <taxon>Fonsecaea</taxon>
    </lineage>
</organism>
<name>A0A0D2HKQ6_9EURO</name>
<dbReference type="GeneID" id="27708321"/>
<dbReference type="PANTHER" id="PTHR10622:SF12">
    <property type="entry name" value="HET DOMAIN-CONTAINING PROTEIN"/>
    <property type="match status" value="1"/>
</dbReference>